<feature type="domain" description="HTH-type transcriptional regulator MT1864/Rv1816-like C-terminal" evidence="3">
    <location>
        <begin position="82"/>
        <end position="171"/>
    </location>
</feature>
<dbReference type="SUPFAM" id="SSF46689">
    <property type="entry name" value="Homeodomain-like"/>
    <property type="match status" value="1"/>
</dbReference>
<gene>
    <name evidence="4" type="ORF">NZH93_38610</name>
</gene>
<evidence type="ECO:0000256" key="1">
    <source>
        <dbReference type="ARBA" id="ARBA00023015"/>
    </source>
</evidence>
<dbReference type="AlphaFoldDB" id="A0A9X2VUC8"/>
<protein>
    <submittedName>
        <fullName evidence="4">TetR/AcrR family transcriptional regulator</fullName>
    </submittedName>
</protein>
<organism evidence="4 5">
    <name type="scientific">Umezawaea endophytica</name>
    <dbReference type="NCBI Taxonomy" id="1654476"/>
    <lineage>
        <taxon>Bacteria</taxon>
        <taxon>Bacillati</taxon>
        <taxon>Actinomycetota</taxon>
        <taxon>Actinomycetes</taxon>
        <taxon>Pseudonocardiales</taxon>
        <taxon>Pseudonocardiaceae</taxon>
        <taxon>Umezawaea</taxon>
    </lineage>
</organism>
<name>A0A9X2VUC8_9PSEU</name>
<dbReference type="InterPro" id="IPR036271">
    <property type="entry name" value="Tet_transcr_reg_TetR-rel_C_sf"/>
</dbReference>
<dbReference type="RefSeq" id="WP_259628258.1">
    <property type="nucleotide sequence ID" value="NZ_JANYMP010000026.1"/>
</dbReference>
<keyword evidence="1" id="KW-0805">Transcription regulation</keyword>
<accession>A0A9X2VUC8</accession>
<keyword evidence="2" id="KW-0804">Transcription</keyword>
<evidence type="ECO:0000256" key="2">
    <source>
        <dbReference type="ARBA" id="ARBA00023163"/>
    </source>
</evidence>
<proteinExistence type="predicted"/>
<sequence length="202" mass="22120">MVRTKDPAVRTLLLERAAHMLRTRQPITLRSLVAGTGVSTMAVYTHFEGMDGMWKALRQEGFTRLAARFALVEMSADPVLDLTALVAAYLRNALDHPDLYRVMFDADFDLEDLGAADATLEHMVQAVVRGRAAERFRADVVPLDLATQSWVVGHGLVSLVATGPLPDQALDHGPVLLTSLFTGAGDRPDRCRASVERGWRVG</sequence>
<dbReference type="SUPFAM" id="SSF48498">
    <property type="entry name" value="Tetracyclin repressor-like, C-terminal domain"/>
    <property type="match status" value="1"/>
</dbReference>
<dbReference type="Gene3D" id="1.10.357.10">
    <property type="entry name" value="Tetracycline Repressor, domain 2"/>
    <property type="match status" value="1"/>
</dbReference>
<dbReference type="Pfam" id="PF13305">
    <property type="entry name" value="TetR_C_33"/>
    <property type="match status" value="1"/>
</dbReference>
<keyword evidence="5" id="KW-1185">Reference proteome</keyword>
<dbReference type="InterPro" id="IPR009057">
    <property type="entry name" value="Homeodomain-like_sf"/>
</dbReference>
<reference evidence="4" key="1">
    <citation type="submission" date="2022-08" db="EMBL/GenBank/DDBJ databases">
        <authorList>
            <person name="Tistechok S."/>
            <person name="Samborskyy M."/>
            <person name="Roman I."/>
        </authorList>
    </citation>
    <scope>NUCLEOTIDE SEQUENCE</scope>
    <source>
        <strain evidence="4">DSM 103496</strain>
    </source>
</reference>
<comment type="caution">
    <text evidence="4">The sequence shown here is derived from an EMBL/GenBank/DDBJ whole genome shotgun (WGS) entry which is preliminary data.</text>
</comment>
<evidence type="ECO:0000259" key="3">
    <source>
        <dbReference type="Pfam" id="PF13305"/>
    </source>
</evidence>
<evidence type="ECO:0000313" key="5">
    <source>
        <dbReference type="Proteomes" id="UP001141259"/>
    </source>
</evidence>
<dbReference type="EMBL" id="JANYMP010000026">
    <property type="protein sequence ID" value="MCS7482794.1"/>
    <property type="molecule type" value="Genomic_DNA"/>
</dbReference>
<dbReference type="Proteomes" id="UP001141259">
    <property type="component" value="Unassembled WGS sequence"/>
</dbReference>
<evidence type="ECO:0000313" key="4">
    <source>
        <dbReference type="EMBL" id="MCS7482794.1"/>
    </source>
</evidence>
<dbReference type="InterPro" id="IPR025996">
    <property type="entry name" value="MT1864/Rv1816-like_C"/>
</dbReference>